<dbReference type="EMBL" id="QPJC01000001">
    <property type="protein sequence ID" value="RCW47015.1"/>
    <property type="molecule type" value="Genomic_DNA"/>
</dbReference>
<evidence type="ECO:0000313" key="1">
    <source>
        <dbReference type="EMBL" id="RCW47015.1"/>
    </source>
</evidence>
<protein>
    <submittedName>
        <fullName evidence="1">Uncharacterized protein</fullName>
    </submittedName>
</protein>
<keyword evidence="2" id="KW-1185">Reference proteome</keyword>
<dbReference type="Proteomes" id="UP000253495">
    <property type="component" value="Unassembled WGS sequence"/>
</dbReference>
<dbReference type="Gene3D" id="3.30.530.20">
    <property type="match status" value="1"/>
</dbReference>
<name>A0A368VYM5_9ACTN</name>
<proteinExistence type="predicted"/>
<dbReference type="RefSeq" id="WP_114451229.1">
    <property type="nucleotide sequence ID" value="NZ_QPJC01000001.1"/>
</dbReference>
<dbReference type="AlphaFoldDB" id="A0A368VYM5"/>
<evidence type="ECO:0000313" key="2">
    <source>
        <dbReference type="Proteomes" id="UP000253495"/>
    </source>
</evidence>
<reference evidence="1 2" key="1">
    <citation type="submission" date="2018-07" db="EMBL/GenBank/DDBJ databases">
        <title>Genomic Encyclopedia of Type Strains, Phase III (KMG-III): the genomes of soil and plant-associated and newly described type strains.</title>
        <authorList>
            <person name="Whitman W."/>
        </authorList>
    </citation>
    <scope>NUCLEOTIDE SEQUENCE [LARGE SCALE GENOMIC DNA]</scope>
    <source>
        <strain evidence="1 2">CECT 8575</strain>
    </source>
</reference>
<sequence length="76" mass="8808">MDDADTSVWSFDIEAADHGSLLTQRYVMRGLRNGLRSLMERMPPEKAETFLEDRRAQLQDGLRQTVKGIKRTVENR</sequence>
<gene>
    <name evidence="1" type="ORF">DFQ14_101358</name>
</gene>
<organism evidence="1 2">
    <name type="scientific">Halopolyspora algeriensis</name>
    <dbReference type="NCBI Taxonomy" id="1500506"/>
    <lineage>
        <taxon>Bacteria</taxon>
        <taxon>Bacillati</taxon>
        <taxon>Actinomycetota</taxon>
        <taxon>Actinomycetes</taxon>
        <taxon>Actinomycetes incertae sedis</taxon>
        <taxon>Halopolyspora</taxon>
    </lineage>
</organism>
<comment type="caution">
    <text evidence="1">The sequence shown here is derived from an EMBL/GenBank/DDBJ whole genome shotgun (WGS) entry which is preliminary data.</text>
</comment>
<dbReference type="InterPro" id="IPR023393">
    <property type="entry name" value="START-like_dom_sf"/>
</dbReference>
<accession>A0A368VYM5</accession>